<dbReference type="EMBL" id="BOPG01000012">
    <property type="protein sequence ID" value="GIJ54980.1"/>
    <property type="molecule type" value="Genomic_DNA"/>
</dbReference>
<dbReference type="InterPro" id="IPR002033">
    <property type="entry name" value="TatC"/>
</dbReference>
<keyword evidence="10" id="KW-1185">Reference proteome</keyword>
<dbReference type="Pfam" id="PF00902">
    <property type="entry name" value="TatC"/>
    <property type="match status" value="1"/>
</dbReference>
<feature type="transmembrane region" description="Helical" evidence="7">
    <location>
        <begin position="181"/>
        <end position="207"/>
    </location>
</feature>
<comment type="similarity">
    <text evidence="7">Belongs to the TatC family.</text>
</comment>
<dbReference type="PANTHER" id="PTHR30371:SF0">
    <property type="entry name" value="SEC-INDEPENDENT PROTEIN TRANSLOCASE PROTEIN TATC, CHLOROPLASTIC-RELATED"/>
    <property type="match status" value="1"/>
</dbReference>
<feature type="transmembrane region" description="Helical" evidence="7">
    <location>
        <begin position="35"/>
        <end position="53"/>
    </location>
</feature>
<dbReference type="NCBIfam" id="TIGR00945">
    <property type="entry name" value="tatC"/>
    <property type="match status" value="1"/>
</dbReference>
<feature type="region of interest" description="Disordered" evidence="8">
    <location>
        <begin position="308"/>
        <end position="349"/>
    </location>
</feature>
<keyword evidence="2 7" id="KW-0812">Transmembrane</keyword>
<keyword evidence="7" id="KW-0813">Transport</keyword>
<evidence type="ECO:0000256" key="1">
    <source>
        <dbReference type="ARBA" id="ARBA00004141"/>
    </source>
</evidence>
<keyword evidence="7" id="KW-1003">Cell membrane</keyword>
<organism evidence="9 10">
    <name type="scientific">Virgisporangium aurantiacum</name>
    <dbReference type="NCBI Taxonomy" id="175570"/>
    <lineage>
        <taxon>Bacteria</taxon>
        <taxon>Bacillati</taxon>
        <taxon>Actinomycetota</taxon>
        <taxon>Actinomycetes</taxon>
        <taxon>Micromonosporales</taxon>
        <taxon>Micromonosporaceae</taxon>
        <taxon>Virgisporangium</taxon>
    </lineage>
</organism>
<proteinExistence type="inferred from homology"/>
<dbReference type="GO" id="GO:0033281">
    <property type="term" value="C:TAT protein transport complex"/>
    <property type="evidence" value="ECO:0007669"/>
    <property type="project" value="UniProtKB-UniRule"/>
</dbReference>
<comment type="caution">
    <text evidence="9">The sequence shown here is derived from an EMBL/GenBank/DDBJ whole genome shotgun (WGS) entry which is preliminary data.</text>
</comment>
<feature type="compositionally biased region" description="Basic and acidic residues" evidence="8">
    <location>
        <begin position="340"/>
        <end position="349"/>
    </location>
</feature>
<feature type="transmembrane region" description="Helical" evidence="7">
    <location>
        <begin position="136"/>
        <end position="161"/>
    </location>
</feature>
<evidence type="ECO:0000256" key="3">
    <source>
        <dbReference type="ARBA" id="ARBA00022927"/>
    </source>
</evidence>
<evidence type="ECO:0000256" key="4">
    <source>
        <dbReference type="ARBA" id="ARBA00022989"/>
    </source>
</evidence>
<gene>
    <name evidence="7 9" type="primary">tatC</name>
    <name evidence="9" type="ORF">Vau01_024960</name>
</gene>
<protein>
    <recommendedName>
        <fullName evidence="7">Sec-independent protein translocase protein TatC</fullName>
    </recommendedName>
</protein>
<dbReference type="GO" id="GO:0043953">
    <property type="term" value="P:protein transport by the Tat complex"/>
    <property type="evidence" value="ECO:0007669"/>
    <property type="project" value="UniProtKB-UniRule"/>
</dbReference>
<comment type="subcellular location">
    <subcellularLocation>
        <location evidence="7">Cell membrane</location>
        <topology evidence="7">Multi-pass membrane protein</topology>
    </subcellularLocation>
    <subcellularLocation>
        <location evidence="1">Membrane</location>
        <topology evidence="1">Multi-pass membrane protein</topology>
    </subcellularLocation>
</comment>
<dbReference type="HAMAP" id="MF_00902">
    <property type="entry name" value="TatC"/>
    <property type="match status" value="1"/>
</dbReference>
<dbReference type="Proteomes" id="UP000612585">
    <property type="component" value="Unassembled WGS sequence"/>
</dbReference>
<evidence type="ECO:0000256" key="7">
    <source>
        <dbReference type="HAMAP-Rule" id="MF_00902"/>
    </source>
</evidence>
<keyword evidence="6 7" id="KW-0472">Membrane</keyword>
<sequence length="349" mass="38636">MRLAIFGRRGKRQFERAADGSMTLMEHLYELRDRLFKASVAIVLGMVVGWFLAKPVLEILQQPYCDFDQSVWLKTHDPDTETWKCGFVQLGVADLLLLRLKVAMWCGLIVAAPFWMYQLWAFVAPGLHRHERRWTYAFAAAAAPLFALGAVLAYYVIAFGLEFLLDFANEDVTTTLEITRYISFVTGMMLIFGVAFEFPLATLLLNVAGVLSARRMLKWWRIVVFAFFLFAAVATPTGDPFGMSALAICLSGLYFAAVGLAFLNDKRRARKHRAEYGDLDDDEISPLAYDNTPVDELDPVAASEPIAASGPVTASGAVEAPEPVTASGAVGTDTIAAPRPIDRRYDDVT</sequence>
<evidence type="ECO:0000313" key="9">
    <source>
        <dbReference type="EMBL" id="GIJ54980.1"/>
    </source>
</evidence>
<reference evidence="9" key="1">
    <citation type="submission" date="2021-01" db="EMBL/GenBank/DDBJ databases">
        <title>Whole genome shotgun sequence of Virgisporangium aurantiacum NBRC 16421.</title>
        <authorList>
            <person name="Komaki H."/>
            <person name="Tamura T."/>
        </authorList>
    </citation>
    <scope>NUCLEOTIDE SEQUENCE</scope>
    <source>
        <strain evidence="9">NBRC 16421</strain>
    </source>
</reference>
<keyword evidence="4 7" id="KW-1133">Transmembrane helix</keyword>
<comment type="subunit">
    <text evidence="7">The Tat system comprises two distinct complexes: a TatABC complex, containing multiple copies of TatA, TatB and TatC subunits, and a separate TatA complex, containing only TatA subunits. Substrates initially bind to the TatABC complex, which probably triggers association of the separate TatA complex to form the active translocon.</text>
</comment>
<evidence type="ECO:0000256" key="2">
    <source>
        <dbReference type="ARBA" id="ARBA00022692"/>
    </source>
</evidence>
<keyword evidence="5 7" id="KW-0811">Translocation</keyword>
<feature type="transmembrane region" description="Helical" evidence="7">
    <location>
        <begin position="219"/>
        <end position="235"/>
    </location>
</feature>
<feature type="transmembrane region" description="Helical" evidence="7">
    <location>
        <begin position="241"/>
        <end position="263"/>
    </location>
</feature>
<accession>A0A8J3Z4U8</accession>
<dbReference type="AlphaFoldDB" id="A0A8J3Z4U8"/>
<name>A0A8J3Z4U8_9ACTN</name>
<evidence type="ECO:0000313" key="10">
    <source>
        <dbReference type="Proteomes" id="UP000612585"/>
    </source>
</evidence>
<dbReference type="PRINTS" id="PR01840">
    <property type="entry name" value="TATCFAMILY"/>
</dbReference>
<dbReference type="PANTHER" id="PTHR30371">
    <property type="entry name" value="SEC-INDEPENDENT PROTEIN TRANSLOCASE PROTEIN TATC"/>
    <property type="match status" value="1"/>
</dbReference>
<dbReference type="GO" id="GO:0009977">
    <property type="term" value="F:proton motive force dependent protein transmembrane transporter activity"/>
    <property type="evidence" value="ECO:0007669"/>
    <property type="project" value="TreeGrafter"/>
</dbReference>
<comment type="function">
    <text evidence="7">Part of the twin-arginine translocation (Tat) system that transports large folded proteins containing a characteristic twin-arginine motif in their signal peptide across membranes. Together with TatB, TatC is part of a receptor directly interacting with Tat signal peptides.</text>
</comment>
<keyword evidence="3 7" id="KW-0653">Protein transport</keyword>
<evidence type="ECO:0000256" key="8">
    <source>
        <dbReference type="SAM" id="MobiDB-lite"/>
    </source>
</evidence>
<feature type="transmembrane region" description="Helical" evidence="7">
    <location>
        <begin position="102"/>
        <end position="124"/>
    </location>
</feature>
<evidence type="ECO:0000256" key="6">
    <source>
        <dbReference type="ARBA" id="ARBA00023136"/>
    </source>
</evidence>
<evidence type="ECO:0000256" key="5">
    <source>
        <dbReference type="ARBA" id="ARBA00023010"/>
    </source>
</evidence>
<dbReference type="GO" id="GO:0065002">
    <property type="term" value="P:intracellular protein transmembrane transport"/>
    <property type="evidence" value="ECO:0007669"/>
    <property type="project" value="TreeGrafter"/>
</dbReference>